<evidence type="ECO:0000313" key="5">
    <source>
        <dbReference type="Proteomes" id="UP001496627"/>
    </source>
</evidence>
<comment type="caution">
    <text evidence="4">The sequence shown here is derived from an EMBL/GenBank/DDBJ whole genome shotgun (WGS) entry which is preliminary data.</text>
</comment>
<evidence type="ECO:0000313" key="4">
    <source>
        <dbReference type="EMBL" id="MEQ1408816.1"/>
    </source>
</evidence>
<dbReference type="PROSITE" id="PS51186">
    <property type="entry name" value="GNAT"/>
    <property type="match status" value="1"/>
</dbReference>
<keyword evidence="2" id="KW-0012">Acyltransferase</keyword>
<organism evidence="4 5">
    <name type="scientific">Neorhizobium phenanthreniclasticum</name>
    <dbReference type="NCBI Taxonomy" id="3157917"/>
    <lineage>
        <taxon>Bacteria</taxon>
        <taxon>Pseudomonadati</taxon>
        <taxon>Pseudomonadota</taxon>
        <taxon>Alphaproteobacteria</taxon>
        <taxon>Hyphomicrobiales</taxon>
        <taxon>Rhizobiaceae</taxon>
        <taxon>Rhizobium/Agrobacterium group</taxon>
        <taxon>Neorhizobium</taxon>
    </lineage>
</organism>
<dbReference type="Gene3D" id="3.40.630.30">
    <property type="match status" value="1"/>
</dbReference>
<dbReference type="SUPFAM" id="SSF55729">
    <property type="entry name" value="Acyl-CoA N-acyltransferases (Nat)"/>
    <property type="match status" value="1"/>
</dbReference>
<accession>A0ABV0MBJ9</accession>
<dbReference type="EMBL" id="JBEAAL010000031">
    <property type="protein sequence ID" value="MEQ1408816.1"/>
    <property type="molecule type" value="Genomic_DNA"/>
</dbReference>
<evidence type="ECO:0000256" key="2">
    <source>
        <dbReference type="ARBA" id="ARBA00023315"/>
    </source>
</evidence>
<evidence type="ECO:0000256" key="1">
    <source>
        <dbReference type="ARBA" id="ARBA00022679"/>
    </source>
</evidence>
<dbReference type="InterPro" id="IPR016181">
    <property type="entry name" value="Acyl_CoA_acyltransferase"/>
</dbReference>
<evidence type="ECO:0000259" key="3">
    <source>
        <dbReference type="PROSITE" id="PS51186"/>
    </source>
</evidence>
<protein>
    <submittedName>
        <fullName evidence="4">GNAT family N-acetyltransferase</fullName>
    </submittedName>
</protein>
<dbReference type="InterPro" id="IPR000182">
    <property type="entry name" value="GNAT_dom"/>
</dbReference>
<keyword evidence="1" id="KW-0808">Transferase</keyword>
<keyword evidence="5" id="KW-1185">Reference proteome</keyword>
<dbReference type="CDD" id="cd04301">
    <property type="entry name" value="NAT_SF"/>
    <property type="match status" value="1"/>
</dbReference>
<reference evidence="4 5" key="1">
    <citation type="submission" date="2024-05" db="EMBL/GenBank/DDBJ databases">
        <title>Neorhizobium sp. Rsf11, a plant growth promoting and heavy metal resistant PAH-degrader.</title>
        <authorList>
            <person name="Golubev S.N."/>
            <person name="Muratova A.Y."/>
            <person name="Markelova M.I."/>
        </authorList>
    </citation>
    <scope>NUCLEOTIDE SEQUENCE [LARGE SCALE GENOMIC DNA]</scope>
    <source>
        <strain evidence="4 5">Rsf11</strain>
    </source>
</reference>
<sequence length="149" mass="16858">MLTIKTGGVNDRRNWERLWGENCADFGAEDMDDAVVDGLWLRIIDDAYPMQAWLAAGDAGSVGLAHTILHPHTFSLKSVCYLEDLWVSPRARGAGVATALISHLENHGKREGWRRIYWETDAQNSQAQRLYERIASRRQSIIYQIDTAS</sequence>
<dbReference type="PANTHER" id="PTHR43877">
    <property type="entry name" value="AMINOALKYLPHOSPHONATE N-ACETYLTRANSFERASE-RELATED-RELATED"/>
    <property type="match status" value="1"/>
</dbReference>
<dbReference type="Proteomes" id="UP001496627">
    <property type="component" value="Unassembled WGS sequence"/>
</dbReference>
<dbReference type="PANTHER" id="PTHR43877:SF2">
    <property type="entry name" value="AMINOALKYLPHOSPHONATE N-ACETYLTRANSFERASE-RELATED"/>
    <property type="match status" value="1"/>
</dbReference>
<name>A0ABV0MBJ9_9HYPH</name>
<dbReference type="Pfam" id="PF00583">
    <property type="entry name" value="Acetyltransf_1"/>
    <property type="match status" value="1"/>
</dbReference>
<gene>
    <name evidence="4" type="ORF">ABK249_28230</name>
</gene>
<feature type="domain" description="N-acetyltransferase" evidence="3">
    <location>
        <begin position="2"/>
        <end position="149"/>
    </location>
</feature>
<dbReference type="RefSeq" id="WP_348864654.1">
    <property type="nucleotide sequence ID" value="NZ_JBEAAL010000031.1"/>
</dbReference>
<proteinExistence type="predicted"/>
<dbReference type="InterPro" id="IPR050832">
    <property type="entry name" value="Bact_Acetyltransf"/>
</dbReference>